<feature type="chain" id="PRO_5046820956" evidence="2">
    <location>
        <begin position="33"/>
        <end position="255"/>
    </location>
</feature>
<evidence type="ECO:0000256" key="1">
    <source>
        <dbReference type="SAM" id="Phobius"/>
    </source>
</evidence>
<reference evidence="4 5" key="1">
    <citation type="submission" date="2022-08" db="EMBL/GenBank/DDBJ databases">
        <authorList>
            <person name="Li F."/>
        </authorList>
    </citation>
    <scope>NUCLEOTIDE SEQUENCE [LARGE SCALE GENOMIC DNA]</scope>
    <source>
        <strain evidence="4 5">10F1B-8-1</strain>
    </source>
</reference>
<keyword evidence="2" id="KW-0732">Signal</keyword>
<name>A0ABT1ZDM9_9MICO</name>
<proteinExistence type="predicted"/>
<dbReference type="InterPro" id="IPR007331">
    <property type="entry name" value="Htaa"/>
</dbReference>
<dbReference type="Pfam" id="PF04213">
    <property type="entry name" value="HtaA"/>
    <property type="match status" value="1"/>
</dbReference>
<gene>
    <name evidence="4" type="ORF">NUH29_04440</name>
</gene>
<accession>A0ABT1ZDM9</accession>
<feature type="domain" description="Htaa" evidence="3">
    <location>
        <begin position="43"/>
        <end position="197"/>
    </location>
</feature>
<organism evidence="4 5">
    <name type="scientific">Protaetiibacter mangrovi</name>
    <dbReference type="NCBI Taxonomy" id="2970926"/>
    <lineage>
        <taxon>Bacteria</taxon>
        <taxon>Bacillati</taxon>
        <taxon>Actinomycetota</taxon>
        <taxon>Actinomycetes</taxon>
        <taxon>Micrococcales</taxon>
        <taxon>Microbacteriaceae</taxon>
        <taxon>Protaetiibacter</taxon>
    </lineage>
</organism>
<keyword evidence="1" id="KW-0812">Transmembrane</keyword>
<keyword evidence="5" id="KW-1185">Reference proteome</keyword>
<dbReference type="RefSeq" id="WP_258797803.1">
    <property type="nucleotide sequence ID" value="NZ_JANTHX010000004.1"/>
</dbReference>
<evidence type="ECO:0000256" key="2">
    <source>
        <dbReference type="SAM" id="SignalP"/>
    </source>
</evidence>
<protein>
    <submittedName>
        <fullName evidence="4">HtaA domain-containing protein</fullName>
    </submittedName>
</protein>
<evidence type="ECO:0000259" key="3">
    <source>
        <dbReference type="Pfam" id="PF04213"/>
    </source>
</evidence>
<sequence>MPSVPSRARWRAAWLALLTLGVALLPAVPAAAEEDAGCTVSDATLVWGFKESFRAYIDGSIANGEWTTAGGASYATPLFTWADGTGAARDDGALELAFDGPVRFTGHGGVLDTTVADPRIVVDAGGATLLLDVTGTTQAGDAVDAHGVAFAELDLADATSDGDTVTWTDAPATLTADGAAAFGTYPAGEPLDPVTLTATVAGGCASAVAGGALAAWPAWATAVVVGGAVILIAVAVVLSVRAARSRSRRAPRPAP</sequence>
<keyword evidence="1" id="KW-0472">Membrane</keyword>
<dbReference type="EMBL" id="JANTHX010000004">
    <property type="protein sequence ID" value="MCS0498800.1"/>
    <property type="molecule type" value="Genomic_DNA"/>
</dbReference>
<comment type="caution">
    <text evidence="4">The sequence shown here is derived from an EMBL/GenBank/DDBJ whole genome shotgun (WGS) entry which is preliminary data.</text>
</comment>
<keyword evidence="1" id="KW-1133">Transmembrane helix</keyword>
<feature type="signal peptide" evidence="2">
    <location>
        <begin position="1"/>
        <end position="32"/>
    </location>
</feature>
<feature type="transmembrane region" description="Helical" evidence="1">
    <location>
        <begin position="216"/>
        <end position="240"/>
    </location>
</feature>
<evidence type="ECO:0000313" key="4">
    <source>
        <dbReference type="EMBL" id="MCS0498800.1"/>
    </source>
</evidence>
<dbReference type="Proteomes" id="UP001205337">
    <property type="component" value="Unassembled WGS sequence"/>
</dbReference>
<evidence type="ECO:0000313" key="5">
    <source>
        <dbReference type="Proteomes" id="UP001205337"/>
    </source>
</evidence>